<dbReference type="PANTHER" id="PTHR43124">
    <property type="entry name" value="PURINE EFFLUX PUMP PBUE"/>
    <property type="match status" value="1"/>
</dbReference>
<protein>
    <submittedName>
        <fullName evidence="8">MFS family transporter</fullName>
    </submittedName>
</protein>
<feature type="transmembrane region" description="Helical" evidence="7">
    <location>
        <begin position="96"/>
        <end position="119"/>
    </location>
</feature>
<dbReference type="Pfam" id="PF07690">
    <property type="entry name" value="MFS_1"/>
    <property type="match status" value="1"/>
</dbReference>
<evidence type="ECO:0000313" key="9">
    <source>
        <dbReference type="Proteomes" id="UP000042997"/>
    </source>
</evidence>
<dbReference type="RefSeq" id="WP_040274755.1">
    <property type="nucleotide sequence ID" value="NZ_CP023714.1"/>
</dbReference>
<feature type="transmembrane region" description="Helical" evidence="7">
    <location>
        <begin position="217"/>
        <end position="239"/>
    </location>
</feature>
<evidence type="ECO:0000256" key="2">
    <source>
        <dbReference type="ARBA" id="ARBA00022475"/>
    </source>
</evidence>
<dbReference type="GO" id="GO:0005886">
    <property type="term" value="C:plasma membrane"/>
    <property type="evidence" value="ECO:0007669"/>
    <property type="project" value="UniProtKB-SubCell"/>
</dbReference>
<proteinExistence type="predicted"/>
<feature type="transmembrane region" description="Helical" evidence="7">
    <location>
        <begin position="245"/>
        <end position="269"/>
    </location>
</feature>
<evidence type="ECO:0000256" key="6">
    <source>
        <dbReference type="SAM" id="MobiDB-lite"/>
    </source>
</evidence>
<dbReference type="Proteomes" id="UP000042997">
    <property type="component" value="Unassembled WGS sequence"/>
</dbReference>
<keyword evidence="3 7" id="KW-0812">Transmembrane</keyword>
<dbReference type="eggNOG" id="COG2223">
    <property type="taxonomic scope" value="Bacteria"/>
</dbReference>
<name>A0A098BTL5_9NOCA</name>
<dbReference type="OrthoDB" id="4332123at2"/>
<feature type="transmembrane region" description="Helical" evidence="7">
    <location>
        <begin position="72"/>
        <end position="90"/>
    </location>
</feature>
<sequence>MKRVWWVWGVGVFAYVVAVMHRTSFGVSGLAATERFDITPAVLSGFVVLQIVVYASMQIPAGVLLDRFGSRVMIASGAAIMASAQLVLAFTESLPAAYAARVFVGAGDALTFISVLRLVPVWFDVRRVPLVSQLTGILGQLGQVLSALPFVLILNGSGWSAAFASAAALGVLACVLAVAVVRDAPPGVVVRTQAAGMRQVLGQLGVVWRRPGTRLGFFTHMGTQFSITTFALLWGMPYLQSAQGLSAAAAGSLLTLSVVSAIAAGPVLGILSGRFPLHRSWLVLSIMVSNAVMWTIVLLLPAPAPMWLLVLLIVIISVGGPGSMIGFDYARTFNPSTALGTAQGMVNIGGFLASLLVIQAMGVILQRLGGYTFEAFRVAWLAQYPVWIVAIVGVLVTRGKARREAGVSPRTLRQVLRDGRRAGPPVESPTRVEEAGDGGDRTRAD</sequence>
<feature type="compositionally biased region" description="Basic and acidic residues" evidence="6">
    <location>
        <begin position="430"/>
        <end position="445"/>
    </location>
</feature>
<dbReference type="PANTHER" id="PTHR43124:SF3">
    <property type="entry name" value="CHLORAMPHENICOL EFFLUX PUMP RV0191"/>
    <property type="match status" value="1"/>
</dbReference>
<evidence type="ECO:0000256" key="5">
    <source>
        <dbReference type="ARBA" id="ARBA00023136"/>
    </source>
</evidence>
<evidence type="ECO:0000256" key="4">
    <source>
        <dbReference type="ARBA" id="ARBA00022989"/>
    </source>
</evidence>
<dbReference type="CDD" id="cd06174">
    <property type="entry name" value="MFS"/>
    <property type="match status" value="1"/>
</dbReference>
<feature type="transmembrane region" description="Helical" evidence="7">
    <location>
        <begin position="348"/>
        <end position="366"/>
    </location>
</feature>
<dbReference type="InterPro" id="IPR020846">
    <property type="entry name" value="MFS_dom"/>
</dbReference>
<feature type="transmembrane region" description="Helical" evidence="7">
    <location>
        <begin position="281"/>
        <end position="300"/>
    </location>
</feature>
<evidence type="ECO:0000256" key="1">
    <source>
        <dbReference type="ARBA" id="ARBA00004651"/>
    </source>
</evidence>
<evidence type="ECO:0000256" key="3">
    <source>
        <dbReference type="ARBA" id="ARBA00022692"/>
    </source>
</evidence>
<comment type="subcellular location">
    <subcellularLocation>
        <location evidence="1">Cell membrane</location>
        <topology evidence="1">Multi-pass membrane protein</topology>
    </subcellularLocation>
</comment>
<keyword evidence="5 7" id="KW-0472">Membrane</keyword>
<dbReference type="PROSITE" id="PS50850">
    <property type="entry name" value="MFS"/>
    <property type="match status" value="1"/>
</dbReference>
<dbReference type="GO" id="GO:0022857">
    <property type="term" value="F:transmembrane transporter activity"/>
    <property type="evidence" value="ECO:0007669"/>
    <property type="project" value="InterPro"/>
</dbReference>
<keyword evidence="4 7" id="KW-1133">Transmembrane helix</keyword>
<accession>A0A098BTL5</accession>
<feature type="transmembrane region" description="Helical" evidence="7">
    <location>
        <begin position="42"/>
        <end position="65"/>
    </location>
</feature>
<feature type="region of interest" description="Disordered" evidence="6">
    <location>
        <begin position="413"/>
        <end position="445"/>
    </location>
</feature>
<dbReference type="Gene3D" id="1.20.1250.20">
    <property type="entry name" value="MFS general substrate transporter like domains"/>
    <property type="match status" value="2"/>
</dbReference>
<dbReference type="AlphaFoldDB" id="A0A098BTL5"/>
<dbReference type="InterPro" id="IPR036259">
    <property type="entry name" value="MFS_trans_sf"/>
</dbReference>
<dbReference type="InterPro" id="IPR011701">
    <property type="entry name" value="MFS"/>
</dbReference>
<organism evidence="8 9">
    <name type="scientific">Rhodococcus ruber</name>
    <dbReference type="NCBI Taxonomy" id="1830"/>
    <lineage>
        <taxon>Bacteria</taxon>
        <taxon>Bacillati</taxon>
        <taxon>Actinomycetota</taxon>
        <taxon>Actinomycetes</taxon>
        <taxon>Mycobacteriales</taxon>
        <taxon>Nocardiaceae</taxon>
        <taxon>Rhodococcus</taxon>
    </lineage>
</organism>
<gene>
    <name evidence="8" type="ORF">RHRU231_850010</name>
</gene>
<keyword evidence="2" id="KW-1003">Cell membrane</keyword>
<evidence type="ECO:0000256" key="7">
    <source>
        <dbReference type="SAM" id="Phobius"/>
    </source>
</evidence>
<feature type="transmembrane region" description="Helical" evidence="7">
    <location>
        <begin position="306"/>
        <end position="327"/>
    </location>
</feature>
<dbReference type="EMBL" id="CCSD01000100">
    <property type="protein sequence ID" value="CDZ91550.1"/>
    <property type="molecule type" value="Genomic_DNA"/>
</dbReference>
<dbReference type="InterPro" id="IPR050189">
    <property type="entry name" value="MFS_Efflux_Transporters"/>
</dbReference>
<dbReference type="SUPFAM" id="SSF103473">
    <property type="entry name" value="MFS general substrate transporter"/>
    <property type="match status" value="1"/>
</dbReference>
<evidence type="ECO:0000313" key="8">
    <source>
        <dbReference type="EMBL" id="CDZ91550.1"/>
    </source>
</evidence>
<reference evidence="8 9" key="1">
    <citation type="journal article" date="2014" name="Genome Announc.">
        <title>Draft Genome Sequence of Propane- and Butane-Oxidizing Actinobacterium Rhodococcus ruber IEGM 231.</title>
        <authorList>
            <person name="Ivshina I.B."/>
            <person name="Kuyukina M.S."/>
            <person name="Krivoruchko A.V."/>
            <person name="Barbe V."/>
            <person name="Fischer C."/>
        </authorList>
    </citation>
    <scope>NUCLEOTIDE SEQUENCE [LARGE SCALE GENOMIC DNA]</scope>
</reference>
<feature type="transmembrane region" description="Helical" evidence="7">
    <location>
        <begin position="159"/>
        <end position="181"/>
    </location>
</feature>
<feature type="transmembrane region" description="Helical" evidence="7">
    <location>
        <begin position="378"/>
        <end position="396"/>
    </location>
</feature>